<dbReference type="PANTHER" id="PTHR20961">
    <property type="entry name" value="GLYCOSYLTRANSFERASE"/>
    <property type="match status" value="1"/>
</dbReference>
<protein>
    <submittedName>
        <fullName evidence="8">Protein O-linked-mannose beta-1,4-N-acetylglucosaminyltransferase 2-like</fullName>
    </submittedName>
</protein>
<evidence type="ECO:0000256" key="5">
    <source>
        <dbReference type="ARBA" id="ARBA00023180"/>
    </source>
</evidence>
<keyword evidence="9" id="KW-1185">Reference proteome</keyword>
<dbReference type="Proteomes" id="UP001327560">
    <property type="component" value="Chromosome 3"/>
</dbReference>
<organism evidence="8 9">
    <name type="scientific">Canna indica</name>
    <name type="common">Indian-shot</name>
    <dbReference type="NCBI Taxonomy" id="4628"/>
    <lineage>
        <taxon>Eukaryota</taxon>
        <taxon>Viridiplantae</taxon>
        <taxon>Streptophyta</taxon>
        <taxon>Embryophyta</taxon>
        <taxon>Tracheophyta</taxon>
        <taxon>Spermatophyta</taxon>
        <taxon>Magnoliopsida</taxon>
        <taxon>Liliopsida</taxon>
        <taxon>Zingiberales</taxon>
        <taxon>Cannaceae</taxon>
        <taxon>Canna</taxon>
    </lineage>
</organism>
<gene>
    <name evidence="8" type="ORF">Cni_G09908</name>
</gene>
<dbReference type="PANTHER" id="PTHR20961:SF100">
    <property type="entry name" value="OS02G0331200 PROTEIN"/>
    <property type="match status" value="1"/>
</dbReference>
<feature type="compositionally biased region" description="Basic and acidic residues" evidence="6">
    <location>
        <begin position="46"/>
        <end position="60"/>
    </location>
</feature>
<comment type="pathway">
    <text evidence="2">Glycan metabolism.</text>
</comment>
<comment type="subcellular location">
    <subcellularLocation>
        <location evidence="1">Golgi apparatus membrane</location>
        <topology evidence="1">Single-pass type II membrane protein</topology>
    </subcellularLocation>
</comment>
<accession>A0AAQ3K398</accession>
<evidence type="ECO:0000256" key="1">
    <source>
        <dbReference type="ARBA" id="ARBA00004323"/>
    </source>
</evidence>
<name>A0AAQ3K398_9LILI</name>
<keyword evidence="5" id="KW-0325">Glycoprotein</keyword>
<dbReference type="GO" id="GO:0016763">
    <property type="term" value="F:pentosyltransferase activity"/>
    <property type="evidence" value="ECO:0007669"/>
    <property type="project" value="UniProtKB-ARBA"/>
</dbReference>
<dbReference type="EMBL" id="CP136892">
    <property type="protein sequence ID" value="WOL01194.1"/>
    <property type="molecule type" value="Genomic_DNA"/>
</dbReference>
<evidence type="ECO:0000256" key="6">
    <source>
        <dbReference type="SAM" id="MobiDB-lite"/>
    </source>
</evidence>
<dbReference type="Pfam" id="PF04577">
    <property type="entry name" value="Glyco_transf_61"/>
    <property type="match status" value="1"/>
</dbReference>
<feature type="region of interest" description="Disordered" evidence="6">
    <location>
        <begin position="46"/>
        <end position="68"/>
    </location>
</feature>
<keyword evidence="3" id="KW-0328">Glycosyltransferase</keyword>
<evidence type="ECO:0000313" key="9">
    <source>
        <dbReference type="Proteomes" id="UP001327560"/>
    </source>
</evidence>
<feature type="domain" description="Glycosyltransferase 61 catalytic" evidence="7">
    <location>
        <begin position="172"/>
        <end position="363"/>
    </location>
</feature>
<evidence type="ECO:0000256" key="3">
    <source>
        <dbReference type="ARBA" id="ARBA00022676"/>
    </source>
</evidence>
<sequence>MKSLNPTRKISNLLVAAAIVLSLCILSLIKARYCSSPYANPQEALEQAKPKYASERDGGDQRNTSASQEITVVKNANNSICSETSKRSNVCEAEGDIRIRGSSQTIFLPHSLTDQEWKTKPYCRKHDPPAMENVTLWIIKPFSGKAPPPPCTVKSAVPALVFSVGGYTDNLFHSFTDVIVPLFISSYQFHGEVQFILSDVQQWWMDLFVLIFKQLSKYEIINASSDEEQSTVRCFPRVIVGLRFHKELGVNASKTPTGFSMAEFKAVLRRTYGLERATVAEPPPGEKPRLLIISRNETRVFLNEKEMTDMAAGLGFEVRTAEANRSTNLGVFARLVNSADVMMGVHGAGLTNMVFLPAGAVVIQVVPITGLDWLARDTFGKPSAGMELKYLEYQISEEESSLSELYPKDHPVLRDPSSITKQGWKVISKTYLDNQDVRPDLGRLRNTLLEALSLLPNGGKEKEAAN</sequence>
<keyword evidence="4" id="KW-0808">Transferase</keyword>
<dbReference type="GO" id="GO:0000139">
    <property type="term" value="C:Golgi membrane"/>
    <property type="evidence" value="ECO:0007669"/>
    <property type="project" value="UniProtKB-SubCell"/>
</dbReference>
<evidence type="ECO:0000313" key="8">
    <source>
        <dbReference type="EMBL" id="WOL01194.1"/>
    </source>
</evidence>
<evidence type="ECO:0000256" key="2">
    <source>
        <dbReference type="ARBA" id="ARBA00004881"/>
    </source>
</evidence>
<dbReference type="InterPro" id="IPR049625">
    <property type="entry name" value="Glyco_transf_61_cat"/>
</dbReference>
<dbReference type="InterPro" id="IPR007657">
    <property type="entry name" value="Glycosyltransferase_61"/>
</dbReference>
<proteinExistence type="predicted"/>
<evidence type="ECO:0000259" key="7">
    <source>
        <dbReference type="Pfam" id="PF04577"/>
    </source>
</evidence>
<evidence type="ECO:0000256" key="4">
    <source>
        <dbReference type="ARBA" id="ARBA00022679"/>
    </source>
</evidence>
<reference evidence="8 9" key="1">
    <citation type="submission" date="2023-10" db="EMBL/GenBank/DDBJ databases">
        <title>Chromosome-scale genome assembly provides insights into flower coloration mechanisms of Canna indica.</title>
        <authorList>
            <person name="Li C."/>
        </authorList>
    </citation>
    <scope>NUCLEOTIDE SEQUENCE [LARGE SCALE GENOMIC DNA]</scope>
    <source>
        <tissue evidence="8">Flower</tissue>
    </source>
</reference>
<dbReference type="AlphaFoldDB" id="A0AAQ3K398"/>